<dbReference type="RefSeq" id="WP_081967789.1">
    <property type="nucleotide sequence ID" value="NZ_JQEC01000021.1"/>
</dbReference>
<dbReference type="InterPro" id="IPR018641">
    <property type="entry name" value="Trfase_1_rSAM/seldom-assoc"/>
</dbReference>
<gene>
    <name evidence="10" type="ORF">GAB14E_2410</name>
</gene>
<evidence type="ECO:0000259" key="9">
    <source>
        <dbReference type="Pfam" id="PF13847"/>
    </source>
</evidence>
<name>A0A099KUI2_COLPS</name>
<dbReference type="InterPro" id="IPR029063">
    <property type="entry name" value="SAM-dependent_MTases_sf"/>
</dbReference>
<dbReference type="InterPro" id="IPR026669">
    <property type="entry name" value="Arsenite_MeTrfase-like"/>
</dbReference>
<comment type="catalytic activity">
    <reaction evidence="7">
        <text>arsenic triglutathione + 2 [thioredoxin]-dithiol + 2 S-adenosyl-L-methionine + H2O = dimethylarsinous acid + 2 [thioredoxin]-disulfide + 3 glutathione + 2 S-adenosyl-L-homocysteine + 2 H(+)</text>
        <dbReference type="Rhea" id="RHEA:69464"/>
        <dbReference type="Rhea" id="RHEA-COMP:10698"/>
        <dbReference type="Rhea" id="RHEA-COMP:10700"/>
        <dbReference type="ChEBI" id="CHEBI:15377"/>
        <dbReference type="ChEBI" id="CHEBI:15378"/>
        <dbReference type="ChEBI" id="CHEBI:23808"/>
        <dbReference type="ChEBI" id="CHEBI:29950"/>
        <dbReference type="ChEBI" id="CHEBI:50058"/>
        <dbReference type="ChEBI" id="CHEBI:57856"/>
        <dbReference type="ChEBI" id="CHEBI:57925"/>
        <dbReference type="ChEBI" id="CHEBI:59789"/>
        <dbReference type="ChEBI" id="CHEBI:183640"/>
        <dbReference type="EC" id="2.1.1.137"/>
    </reaction>
</comment>
<evidence type="ECO:0000256" key="7">
    <source>
        <dbReference type="ARBA" id="ARBA00047943"/>
    </source>
</evidence>
<keyword evidence="10" id="KW-0489">Methyltransferase</keyword>
<dbReference type="EMBL" id="JQEC01000021">
    <property type="protein sequence ID" value="KGJ93855.1"/>
    <property type="molecule type" value="Genomic_DNA"/>
</dbReference>
<keyword evidence="2" id="KW-0949">S-adenosyl-L-methionine</keyword>
<dbReference type="Gene3D" id="3.40.5.100">
    <property type="match status" value="1"/>
</dbReference>
<comment type="catalytic activity">
    <reaction evidence="6">
        <text>arsenic triglutathione + [thioredoxin]-dithiol + S-adenosyl-L-methionine + 2 H2O = methylarsonous acid + [thioredoxin]-disulfide + 3 glutathione + S-adenosyl-L-homocysteine + H(+)</text>
        <dbReference type="Rhea" id="RHEA:69460"/>
        <dbReference type="Rhea" id="RHEA-COMP:10698"/>
        <dbReference type="Rhea" id="RHEA-COMP:10700"/>
        <dbReference type="ChEBI" id="CHEBI:15377"/>
        <dbReference type="ChEBI" id="CHEBI:15378"/>
        <dbReference type="ChEBI" id="CHEBI:17826"/>
        <dbReference type="ChEBI" id="CHEBI:29950"/>
        <dbReference type="ChEBI" id="CHEBI:50058"/>
        <dbReference type="ChEBI" id="CHEBI:57856"/>
        <dbReference type="ChEBI" id="CHEBI:57925"/>
        <dbReference type="ChEBI" id="CHEBI:59789"/>
        <dbReference type="ChEBI" id="CHEBI:183640"/>
        <dbReference type="EC" id="2.1.1.137"/>
    </reaction>
</comment>
<feature type="domain" description="Methyltransferase" evidence="9">
    <location>
        <begin position="294"/>
        <end position="447"/>
    </location>
</feature>
<dbReference type="Pfam" id="PF09837">
    <property type="entry name" value="DUF2064"/>
    <property type="match status" value="1"/>
</dbReference>
<evidence type="ECO:0000256" key="6">
    <source>
        <dbReference type="ARBA" id="ARBA00047941"/>
    </source>
</evidence>
<comment type="catalytic activity">
    <reaction evidence="8">
        <text>arsenic triglutathione + 3 [thioredoxin]-dithiol + 3 S-adenosyl-L-methionine = trimethylarsine + 3 [thioredoxin]-disulfide + 3 glutathione + 3 S-adenosyl-L-homocysteine + 3 H(+)</text>
        <dbReference type="Rhea" id="RHEA:69432"/>
        <dbReference type="Rhea" id="RHEA-COMP:10698"/>
        <dbReference type="Rhea" id="RHEA-COMP:10700"/>
        <dbReference type="ChEBI" id="CHEBI:15378"/>
        <dbReference type="ChEBI" id="CHEBI:27130"/>
        <dbReference type="ChEBI" id="CHEBI:29950"/>
        <dbReference type="ChEBI" id="CHEBI:50058"/>
        <dbReference type="ChEBI" id="CHEBI:57856"/>
        <dbReference type="ChEBI" id="CHEBI:57925"/>
        <dbReference type="ChEBI" id="CHEBI:59789"/>
        <dbReference type="ChEBI" id="CHEBI:183640"/>
        <dbReference type="EC" id="2.1.1.137"/>
    </reaction>
</comment>
<evidence type="ECO:0000256" key="3">
    <source>
        <dbReference type="ARBA" id="ARBA00034487"/>
    </source>
</evidence>
<dbReference type="SUPFAM" id="SSF53335">
    <property type="entry name" value="S-adenosyl-L-methionine-dependent methyltransferases"/>
    <property type="match status" value="1"/>
</dbReference>
<comment type="similarity">
    <text evidence="3">Belongs to the methyltransferase superfamily. Arsenite methyltransferase family.</text>
</comment>
<dbReference type="Proteomes" id="UP000029868">
    <property type="component" value="Unassembled WGS sequence"/>
</dbReference>
<dbReference type="Pfam" id="PF13847">
    <property type="entry name" value="Methyltransf_31"/>
    <property type="match status" value="1"/>
</dbReference>
<protein>
    <recommendedName>
        <fullName evidence="5">Arsenite methyltransferase</fullName>
        <ecNumber evidence="4">2.1.1.137</ecNumber>
    </recommendedName>
</protein>
<reference evidence="10 11" key="1">
    <citation type="submission" date="2014-08" db="EMBL/GenBank/DDBJ databases">
        <title>Genomic and Phenotypic Diversity of Colwellia psychrerythraea strains from Disparate Marine Basins.</title>
        <authorList>
            <person name="Techtmann S.M."/>
            <person name="Stelling S.C."/>
            <person name="Utturkar S.M."/>
            <person name="Alshibli N."/>
            <person name="Harris A."/>
            <person name="Brown S.D."/>
            <person name="Hazen T.C."/>
        </authorList>
    </citation>
    <scope>NUCLEOTIDE SEQUENCE [LARGE SCALE GENOMIC DNA]</scope>
    <source>
        <strain evidence="10 11">GAB14E</strain>
    </source>
</reference>
<dbReference type="InterPro" id="IPR025714">
    <property type="entry name" value="Methyltranfer_dom"/>
</dbReference>
<dbReference type="PANTHER" id="PTHR43675">
    <property type="entry name" value="ARSENITE METHYLTRANSFERASE"/>
    <property type="match status" value="1"/>
</dbReference>
<proteinExistence type="inferred from homology"/>
<evidence type="ECO:0000256" key="1">
    <source>
        <dbReference type="ARBA" id="ARBA00022679"/>
    </source>
</evidence>
<evidence type="ECO:0000256" key="8">
    <source>
        <dbReference type="ARBA" id="ARBA00048428"/>
    </source>
</evidence>
<dbReference type="Gene3D" id="3.40.50.150">
    <property type="entry name" value="Vaccinia Virus protein VP39"/>
    <property type="match status" value="1"/>
</dbReference>
<dbReference type="GO" id="GO:0030791">
    <property type="term" value="F:arsenite methyltransferase activity"/>
    <property type="evidence" value="ECO:0007669"/>
    <property type="project" value="UniProtKB-EC"/>
</dbReference>
<dbReference type="SUPFAM" id="SSF53448">
    <property type="entry name" value="Nucleotide-diphospho-sugar transferases"/>
    <property type="match status" value="1"/>
</dbReference>
<evidence type="ECO:0000313" key="11">
    <source>
        <dbReference type="Proteomes" id="UP000029868"/>
    </source>
</evidence>
<comment type="caution">
    <text evidence="10">The sequence shown here is derived from an EMBL/GenBank/DDBJ whole genome shotgun (WGS) entry which is preliminary data.</text>
</comment>
<dbReference type="AlphaFoldDB" id="A0A099KUI2"/>
<dbReference type="Gene3D" id="3.90.550.10">
    <property type="entry name" value="Spore Coat Polysaccharide Biosynthesis Protein SpsA, Chain A"/>
    <property type="match status" value="1"/>
</dbReference>
<keyword evidence="1 10" id="KW-0808">Transferase</keyword>
<dbReference type="OrthoDB" id="9772751at2"/>
<accession>A0A099KUI2</accession>
<evidence type="ECO:0000256" key="5">
    <source>
        <dbReference type="ARBA" id="ARBA00034545"/>
    </source>
</evidence>
<dbReference type="GO" id="GO:0032259">
    <property type="term" value="P:methylation"/>
    <property type="evidence" value="ECO:0007669"/>
    <property type="project" value="UniProtKB-KW"/>
</dbReference>
<sequence>MPTRATLVLMIKRPKLHQGKQRLAGEIGANSALVIAKSLLSCAVEDAANWPGKVVIAIAHQIDVVWATRSLKNILPAAQVIYQGEGNLGERINRVDEELRSTGHQSLVFIGTDSPMLNDNFYQHLPVKLAKSAVLLAKAEDGGVVMMASNAPWPDFSHLPWSSESLARALALCCQHECLSVTYHDSNYDIDQLVDLTRLKHDLLADERPARQRLLSQVFSCLHQLKLNHEEKVMHDVVKDYYGKVLQTSDDLQTNACCTDSQLPNETKRILANIHDEVLTKYYGCGLVSPELLANCHILDLGCGAGRDCYALAQLVGEQGSVIGVDMTEEQLSVARKYIDYHKEKFAYQKANTRFELGYIEKLDELALSDNSIDVIVSNCVINLSPDKEAVLAQAYRLLKPGGEIYFSDVYADRRIPEHLQADSLLYGECLSGALYQQDFQTLAQKVGFSEQRVVTSRAISINNPEIIARVAGINFTSVTYRLFKVAELEPHAEYYGQQVIYLGGINGHTDVFSLDGETHFLTDKITAVSGNTWRTLKASRFNQYFSFVGDFTQHLGGFVIDKCHDVAAKKAPDEVSCCSTDTATVATVSKSCC</sequence>
<evidence type="ECO:0000256" key="2">
    <source>
        <dbReference type="ARBA" id="ARBA00022691"/>
    </source>
</evidence>
<dbReference type="InterPro" id="IPR029044">
    <property type="entry name" value="Nucleotide-diphossugar_trans"/>
</dbReference>
<dbReference type="PATRIC" id="fig|28229.3.peg.2033"/>
<dbReference type="PANTHER" id="PTHR43675:SF8">
    <property type="entry name" value="ARSENITE METHYLTRANSFERASE"/>
    <property type="match status" value="1"/>
</dbReference>
<dbReference type="CDD" id="cd02440">
    <property type="entry name" value="AdoMet_MTases"/>
    <property type="match status" value="1"/>
</dbReference>
<evidence type="ECO:0000256" key="4">
    <source>
        <dbReference type="ARBA" id="ARBA00034521"/>
    </source>
</evidence>
<dbReference type="EC" id="2.1.1.137" evidence="4"/>
<evidence type="ECO:0000313" key="10">
    <source>
        <dbReference type="EMBL" id="KGJ93855.1"/>
    </source>
</evidence>
<organism evidence="10 11">
    <name type="scientific">Colwellia psychrerythraea</name>
    <name type="common">Vibrio psychroerythus</name>
    <dbReference type="NCBI Taxonomy" id="28229"/>
    <lineage>
        <taxon>Bacteria</taxon>
        <taxon>Pseudomonadati</taxon>
        <taxon>Pseudomonadota</taxon>
        <taxon>Gammaproteobacteria</taxon>
        <taxon>Alteromonadales</taxon>
        <taxon>Colwelliaceae</taxon>
        <taxon>Colwellia</taxon>
    </lineage>
</organism>